<protein>
    <submittedName>
        <fullName evidence="1">Uncharacterized protein</fullName>
    </submittedName>
</protein>
<dbReference type="EMBL" id="LR796600">
    <property type="protein sequence ID" value="CAB4153572.1"/>
    <property type="molecule type" value="Genomic_DNA"/>
</dbReference>
<accession>A0A6J5N494</accession>
<organism evidence="1">
    <name type="scientific">uncultured Caudovirales phage</name>
    <dbReference type="NCBI Taxonomy" id="2100421"/>
    <lineage>
        <taxon>Viruses</taxon>
        <taxon>Duplodnaviria</taxon>
        <taxon>Heunggongvirae</taxon>
        <taxon>Uroviricota</taxon>
        <taxon>Caudoviricetes</taxon>
        <taxon>Peduoviridae</taxon>
        <taxon>Maltschvirus</taxon>
        <taxon>Maltschvirus maltsch</taxon>
    </lineage>
</organism>
<proteinExistence type="predicted"/>
<evidence type="ECO:0000313" key="1">
    <source>
        <dbReference type="EMBL" id="CAB4153572.1"/>
    </source>
</evidence>
<reference evidence="1" key="1">
    <citation type="submission" date="2020-04" db="EMBL/GenBank/DDBJ databases">
        <authorList>
            <person name="Chiriac C."/>
            <person name="Salcher M."/>
            <person name="Ghai R."/>
            <person name="Kavagutti S V."/>
        </authorList>
    </citation>
    <scope>NUCLEOTIDE SEQUENCE</scope>
</reference>
<sequence length="162" mass="18689">MYELLFSVHEDQPMQPLLHYGPLTTGNSHAANDYIEALLTAAHDANAVVDWSYQYQNLLTEQAWHCVAVTASLHVDWIAHYLNRLQDLMPVSYPRIALAMSRNMYFIDWDERYNDTQLAYDENPMIVKRQRLVLPNICTNGIQGPLRSIETFAARFGVQCGW</sequence>
<gene>
    <name evidence="1" type="ORF">UFOVP625_7</name>
</gene>
<name>A0A6J5N494_9CAUD</name>